<evidence type="ECO:0000313" key="3">
    <source>
        <dbReference type="Proteomes" id="UP000033423"/>
    </source>
</evidence>
<keyword evidence="1" id="KW-0472">Membrane</keyword>
<reference evidence="2 3" key="1">
    <citation type="submission" date="2015-02" db="EMBL/GenBank/DDBJ databases">
        <title>Single-cell genomics of uncultivated deep-branching MTB reveals a conserved set of magnetosome genes.</title>
        <authorList>
            <person name="Kolinko S."/>
            <person name="Richter M."/>
            <person name="Glockner F.O."/>
            <person name="Brachmann A."/>
            <person name="Schuler D."/>
        </authorList>
    </citation>
    <scope>NUCLEOTIDE SEQUENCE [LARGE SCALE GENOMIC DNA]</scope>
    <source>
        <strain evidence="2">TM-1</strain>
    </source>
</reference>
<protein>
    <submittedName>
        <fullName evidence="2">Uncharacterized protein</fullName>
    </submittedName>
</protein>
<sequence length="68" mass="7914">MVSLLHSCLYYTTRVLKNTSFELDNIADFDWIKYKMHITLIGSRGLAPLTPIATYALLLISYYRIYAH</sequence>
<proteinExistence type="predicted"/>
<comment type="caution">
    <text evidence="2">The sequence shown here is derived from an EMBL/GenBank/DDBJ whole genome shotgun (WGS) entry which is preliminary data.</text>
</comment>
<evidence type="ECO:0000256" key="1">
    <source>
        <dbReference type="SAM" id="Phobius"/>
    </source>
</evidence>
<gene>
    <name evidence="2" type="ORF">MBAV_000946</name>
</gene>
<keyword evidence="3" id="KW-1185">Reference proteome</keyword>
<organism evidence="2 3">
    <name type="scientific">Candidatus Magnetobacterium bavaricum</name>
    <dbReference type="NCBI Taxonomy" id="29290"/>
    <lineage>
        <taxon>Bacteria</taxon>
        <taxon>Pseudomonadati</taxon>
        <taxon>Nitrospirota</taxon>
        <taxon>Thermodesulfovibrionia</taxon>
        <taxon>Thermodesulfovibrionales</taxon>
        <taxon>Candidatus Magnetobacteriaceae</taxon>
        <taxon>Candidatus Magnetobacterium</taxon>
    </lineage>
</organism>
<feature type="transmembrane region" description="Helical" evidence="1">
    <location>
        <begin position="45"/>
        <end position="65"/>
    </location>
</feature>
<keyword evidence="1" id="KW-0812">Transmembrane</keyword>
<accession>A0A0F3GY80</accession>
<dbReference type="EMBL" id="LACI01000430">
    <property type="protein sequence ID" value="KJU86861.1"/>
    <property type="molecule type" value="Genomic_DNA"/>
</dbReference>
<dbReference type="AlphaFoldDB" id="A0A0F3GY80"/>
<keyword evidence="1" id="KW-1133">Transmembrane helix</keyword>
<name>A0A0F3GY80_9BACT</name>
<dbReference type="Proteomes" id="UP000033423">
    <property type="component" value="Unassembled WGS sequence"/>
</dbReference>
<evidence type="ECO:0000313" key="2">
    <source>
        <dbReference type="EMBL" id="KJU86861.1"/>
    </source>
</evidence>